<gene>
    <name evidence="2" type="ORF">BACCOPRO_01184</name>
</gene>
<name>S0F5Y8_9BACT</name>
<dbReference type="AlphaFoldDB" id="S0F5Y8"/>
<keyword evidence="3" id="KW-1185">Reference proteome</keyword>
<protein>
    <recommendedName>
        <fullName evidence="4">Replicative DNA helicase</fullName>
    </recommendedName>
</protein>
<evidence type="ECO:0008006" key="4">
    <source>
        <dbReference type="Google" id="ProtNLM"/>
    </source>
</evidence>
<reference evidence="2 3" key="1">
    <citation type="submission" date="2008-12" db="EMBL/GenBank/DDBJ databases">
        <authorList>
            <person name="Fulton L."/>
            <person name="Clifton S."/>
            <person name="Fulton B."/>
            <person name="Xu J."/>
            <person name="Minx P."/>
            <person name="Pepin K.H."/>
            <person name="Johnson M."/>
            <person name="Bhonagiri V."/>
            <person name="Nash W.E."/>
            <person name="Mardis E.R."/>
            <person name="Wilson R.K."/>
        </authorList>
    </citation>
    <scope>NUCLEOTIDE SEQUENCE [LARGE SCALE GENOMIC DNA]</scope>
    <source>
        <strain evidence="2 3">DSM 18228</strain>
    </source>
</reference>
<proteinExistence type="predicted"/>
<dbReference type="STRING" id="547042.BACCOPRO_01184"/>
<feature type="non-terminal residue" evidence="2">
    <location>
        <position position="44"/>
    </location>
</feature>
<sequence length="44" mass="4877">MAETKRTTRVPKAAKTKPVDEYGHLQPQAPELEEAVLGALMIEK</sequence>
<organism evidence="2 3">
    <name type="scientific">Phocaeicola coprophilus DSM 18228 = JCM 13818</name>
    <dbReference type="NCBI Taxonomy" id="547042"/>
    <lineage>
        <taxon>Bacteria</taxon>
        <taxon>Pseudomonadati</taxon>
        <taxon>Bacteroidota</taxon>
        <taxon>Bacteroidia</taxon>
        <taxon>Bacteroidales</taxon>
        <taxon>Bacteroidaceae</taxon>
        <taxon>Phocaeicola</taxon>
    </lineage>
</organism>
<dbReference type="eggNOG" id="COG0305">
    <property type="taxonomic scope" value="Bacteria"/>
</dbReference>
<accession>S0F5Y8</accession>
<evidence type="ECO:0000313" key="2">
    <source>
        <dbReference type="EMBL" id="EEF75693.1"/>
    </source>
</evidence>
<comment type="caution">
    <text evidence="2">The sequence shown here is derived from an EMBL/GenBank/DDBJ whole genome shotgun (WGS) entry which is preliminary data.</text>
</comment>
<dbReference type="EMBL" id="ACBW01000093">
    <property type="protein sequence ID" value="EEF75693.1"/>
    <property type="molecule type" value="Genomic_DNA"/>
</dbReference>
<feature type="region of interest" description="Disordered" evidence="1">
    <location>
        <begin position="1"/>
        <end position="27"/>
    </location>
</feature>
<dbReference type="Proteomes" id="UP000014073">
    <property type="component" value="Unassembled WGS sequence"/>
</dbReference>
<evidence type="ECO:0000256" key="1">
    <source>
        <dbReference type="SAM" id="MobiDB-lite"/>
    </source>
</evidence>
<dbReference type="HOGENOM" id="CLU_3225953_0_0_10"/>
<evidence type="ECO:0000313" key="3">
    <source>
        <dbReference type="Proteomes" id="UP000014073"/>
    </source>
</evidence>